<feature type="transmembrane region" description="Helical" evidence="2">
    <location>
        <begin position="45"/>
        <end position="68"/>
    </location>
</feature>
<keyword evidence="2" id="KW-1133">Transmembrane helix</keyword>
<reference evidence="3" key="1">
    <citation type="journal article" date="2020" name="Nature">
        <title>Giant virus diversity and host interactions through global metagenomics.</title>
        <authorList>
            <person name="Schulz F."/>
            <person name="Roux S."/>
            <person name="Paez-Espino D."/>
            <person name="Jungbluth S."/>
            <person name="Walsh D.A."/>
            <person name="Denef V.J."/>
            <person name="McMahon K.D."/>
            <person name="Konstantinidis K.T."/>
            <person name="Eloe-Fadrosh E.A."/>
            <person name="Kyrpides N.C."/>
            <person name="Woyke T."/>
        </authorList>
    </citation>
    <scope>NUCLEOTIDE SEQUENCE</scope>
    <source>
        <strain evidence="3">GVMAG-M-3300009163-63</strain>
    </source>
</reference>
<name>A0A6C0F1R0_9ZZZZ</name>
<evidence type="ECO:0000256" key="1">
    <source>
        <dbReference type="SAM" id="MobiDB-lite"/>
    </source>
</evidence>
<sequence>MSLPAESSPAESITAPLTDSLNYLSDSVAPDASGTTAAAETDSGYSIWSIISGILIVLIIWVLIFNLFNLGKFTDLIQSALKWIGYSTGETVKTTASVGAAGLKGGADVASNVVTGSVDILQKGLNLTPEDKIIAHNQRQAQVTALDPPPLNPNTVETSEDNVLSTGLANLKKMAPMPSPDDATSVTQSGGRSKSGYCYIGEDRGFRSCIRVGENDQCMSGDIFPTMDICINPNLRA</sequence>
<evidence type="ECO:0000256" key="2">
    <source>
        <dbReference type="SAM" id="Phobius"/>
    </source>
</evidence>
<protein>
    <submittedName>
        <fullName evidence="3">Uncharacterized protein</fullName>
    </submittedName>
</protein>
<organism evidence="3">
    <name type="scientific">viral metagenome</name>
    <dbReference type="NCBI Taxonomy" id="1070528"/>
    <lineage>
        <taxon>unclassified sequences</taxon>
        <taxon>metagenomes</taxon>
        <taxon>organismal metagenomes</taxon>
    </lineage>
</organism>
<dbReference type="EMBL" id="MN738998">
    <property type="protein sequence ID" value="QHT34260.1"/>
    <property type="molecule type" value="Genomic_DNA"/>
</dbReference>
<proteinExistence type="predicted"/>
<keyword evidence="2" id="KW-0472">Membrane</keyword>
<feature type="region of interest" description="Disordered" evidence="1">
    <location>
        <begin position="173"/>
        <end position="192"/>
    </location>
</feature>
<accession>A0A6C0F1R0</accession>
<dbReference type="AlphaFoldDB" id="A0A6C0F1R0"/>
<feature type="compositionally biased region" description="Polar residues" evidence="1">
    <location>
        <begin position="182"/>
        <end position="192"/>
    </location>
</feature>
<evidence type="ECO:0000313" key="3">
    <source>
        <dbReference type="EMBL" id="QHT34260.1"/>
    </source>
</evidence>
<keyword evidence="2" id="KW-0812">Transmembrane</keyword>